<sequence>MRVLENVQPQKVFYYFEELAGIPHGSYHTKAISDYCMNFAKERELEAYQDAYNNVVIIKEATAGYESAEPIILQGHLDMVCEKENDTEIDFENEGLRLFIDGEFVKAKGTTLGGDDGIAIAYALAILDSDEIAHPRLECVFTVDEEVGMLGAEKIDLSMLKGHQVLNIDSDVEGIFLTSCAGGVTAECSFPLVFDEAEGLQYRLTLTGLMGGHSGGEIDKERANAIVEIGRILKHLDDTLEMGICALNGGLKDNAIPRECICDILVTPEDEKKLEDAVFALNRTLQKEYQASDPDIVLKSEKLGTKKTQVLGYRSQSRILFFLRNMPNGIQHMNMEIPGLPETSLNAGIMKMTEEEFSVSFSVRSSVKSRKEEVMDRLSYLSEFLGGTVTFTGNYPAWEYKKDSKVRELVLDVYRDLYQKEPKIEAIHAGLECGILSEKIENLDCVSFGPDNFDIHTPKERLSISSTERVWKFILEFLKRAK</sequence>
<evidence type="ECO:0000313" key="2">
    <source>
        <dbReference type="EMBL" id="MEQ2557682.1"/>
    </source>
</evidence>
<gene>
    <name evidence="2" type="ORF">WMO43_07345</name>
</gene>
<dbReference type="PIRSF" id="PIRSF016599">
    <property type="entry name" value="Xaa-His_dipept"/>
    <property type="match status" value="1"/>
</dbReference>
<organism evidence="2 3">
    <name type="scientific">Maccoyibacter intestinihominis</name>
    <dbReference type="NCBI Taxonomy" id="3133499"/>
    <lineage>
        <taxon>Bacteria</taxon>
        <taxon>Bacillati</taxon>
        <taxon>Bacillota</taxon>
        <taxon>Clostridia</taxon>
        <taxon>Lachnospirales</taxon>
        <taxon>Lachnospiraceae</taxon>
        <taxon>Maccoyibacter</taxon>
    </lineage>
</organism>
<dbReference type="InterPro" id="IPR002933">
    <property type="entry name" value="Peptidase_M20"/>
</dbReference>
<dbReference type="Pfam" id="PF07687">
    <property type="entry name" value="M20_dimer"/>
    <property type="match status" value="1"/>
</dbReference>
<name>A0ABV1HD91_9FIRM</name>
<dbReference type="InterPro" id="IPR001160">
    <property type="entry name" value="Peptidase_M20C"/>
</dbReference>
<dbReference type="NCBIfam" id="TIGR01893">
    <property type="entry name" value="aa-his-dipept"/>
    <property type="match status" value="1"/>
</dbReference>
<dbReference type="PRINTS" id="PR00934">
    <property type="entry name" value="XHISDIPTASE"/>
</dbReference>
<evidence type="ECO:0000259" key="1">
    <source>
        <dbReference type="Pfam" id="PF07687"/>
    </source>
</evidence>
<dbReference type="CDD" id="cd03890">
    <property type="entry name" value="M20_pepD"/>
    <property type="match status" value="1"/>
</dbReference>
<evidence type="ECO:0000313" key="3">
    <source>
        <dbReference type="Proteomes" id="UP001454489"/>
    </source>
</evidence>
<protein>
    <submittedName>
        <fullName evidence="2">Aminoacyl-histidine dipeptidase</fullName>
    </submittedName>
</protein>
<reference evidence="2 3" key="1">
    <citation type="submission" date="2024-03" db="EMBL/GenBank/DDBJ databases">
        <title>Human intestinal bacterial collection.</title>
        <authorList>
            <person name="Pauvert C."/>
            <person name="Hitch T.C.A."/>
            <person name="Clavel T."/>
        </authorList>
    </citation>
    <scope>NUCLEOTIDE SEQUENCE [LARGE SCALE GENOMIC DNA]</scope>
    <source>
        <strain evidence="2 3">CLA-AA-H185</strain>
    </source>
</reference>
<dbReference type="SUPFAM" id="SSF53187">
    <property type="entry name" value="Zn-dependent exopeptidases"/>
    <property type="match status" value="1"/>
</dbReference>
<feature type="domain" description="Peptidase M20 dimerisation" evidence="1">
    <location>
        <begin position="206"/>
        <end position="290"/>
    </location>
</feature>
<dbReference type="EMBL" id="JBBMEX010000006">
    <property type="protein sequence ID" value="MEQ2557682.1"/>
    <property type="molecule type" value="Genomic_DNA"/>
</dbReference>
<dbReference type="InterPro" id="IPR011650">
    <property type="entry name" value="Peptidase_M20_dimer"/>
</dbReference>
<keyword evidence="3" id="KW-1185">Reference proteome</keyword>
<dbReference type="PANTHER" id="PTHR43501">
    <property type="entry name" value="CYTOSOL NON-SPECIFIC DIPEPTIDASE"/>
    <property type="match status" value="1"/>
</dbReference>
<proteinExistence type="predicted"/>
<comment type="caution">
    <text evidence="2">The sequence shown here is derived from an EMBL/GenBank/DDBJ whole genome shotgun (WGS) entry which is preliminary data.</text>
</comment>
<dbReference type="Gene3D" id="3.40.630.10">
    <property type="entry name" value="Zn peptidases"/>
    <property type="match status" value="2"/>
</dbReference>
<dbReference type="Pfam" id="PF01546">
    <property type="entry name" value="Peptidase_M20"/>
    <property type="match status" value="1"/>
</dbReference>
<dbReference type="PANTHER" id="PTHR43501:SF1">
    <property type="entry name" value="CYTOSOL NON-SPECIFIC DIPEPTIDASE"/>
    <property type="match status" value="1"/>
</dbReference>
<dbReference type="Proteomes" id="UP001454489">
    <property type="component" value="Unassembled WGS sequence"/>
</dbReference>
<accession>A0ABV1HD91</accession>
<dbReference type="RefSeq" id="WP_353530750.1">
    <property type="nucleotide sequence ID" value="NZ_JBBMEX010000006.1"/>
</dbReference>